<dbReference type="EMBL" id="MT142290">
    <property type="protein sequence ID" value="QJA77568.1"/>
    <property type="molecule type" value="Genomic_DNA"/>
</dbReference>
<gene>
    <name evidence="2" type="ORF">MM415A01278_0005</name>
    <name evidence="1" type="ORF">TM448A00108_0046</name>
    <name evidence="3" type="ORF">TM448B00355_0019</name>
</gene>
<dbReference type="AlphaFoldDB" id="A0A6H1ZAC8"/>
<name>A0A6H1ZAC8_9ZZZZ</name>
<evidence type="ECO:0000313" key="1">
    <source>
        <dbReference type="EMBL" id="QJA44419.1"/>
    </source>
</evidence>
<dbReference type="EMBL" id="MT143976">
    <property type="protein sequence ID" value="QJA44419.1"/>
    <property type="molecule type" value="Genomic_DNA"/>
</dbReference>
<dbReference type="EMBL" id="MT144614">
    <property type="protein sequence ID" value="QJH95166.1"/>
    <property type="molecule type" value="Genomic_DNA"/>
</dbReference>
<accession>A0A6H1ZAC8</accession>
<sequence>MTMMKCGHSANGKRKIGNIWTDCCLICIGLDPKAKIIDEAPPDLNERKARCSYFDSIPKGRNHESNYGCRRGNPCLCEQSSSDKLPFFEHKPNNEYDKFYCGCWGWD</sequence>
<organism evidence="1">
    <name type="scientific">viral metagenome</name>
    <dbReference type="NCBI Taxonomy" id="1070528"/>
    <lineage>
        <taxon>unclassified sequences</taxon>
        <taxon>metagenomes</taxon>
        <taxon>organismal metagenomes</taxon>
    </lineage>
</organism>
<proteinExistence type="predicted"/>
<evidence type="ECO:0000313" key="2">
    <source>
        <dbReference type="EMBL" id="QJA77568.1"/>
    </source>
</evidence>
<protein>
    <submittedName>
        <fullName evidence="1">Uncharacterized protein</fullName>
    </submittedName>
</protein>
<evidence type="ECO:0000313" key="3">
    <source>
        <dbReference type="EMBL" id="QJH95166.1"/>
    </source>
</evidence>
<reference evidence="1" key="1">
    <citation type="submission" date="2020-03" db="EMBL/GenBank/DDBJ databases">
        <title>The deep terrestrial virosphere.</title>
        <authorList>
            <person name="Holmfeldt K."/>
            <person name="Nilsson E."/>
            <person name="Simone D."/>
            <person name="Lopez-Fernandez M."/>
            <person name="Wu X."/>
            <person name="de Brujin I."/>
            <person name="Lundin D."/>
            <person name="Andersson A."/>
            <person name="Bertilsson S."/>
            <person name="Dopson M."/>
        </authorList>
    </citation>
    <scope>NUCLEOTIDE SEQUENCE</scope>
    <source>
        <strain evidence="2">MM415A01278</strain>
        <strain evidence="1">TM448A00108</strain>
        <strain evidence="3">TM448B00355</strain>
    </source>
</reference>